<reference evidence="1" key="2">
    <citation type="journal article" date="2024" name="Heliyon">
        <title>Complete genome sequence of the novel virulent phage PMBT24 infecting Enterocloster bolteae from the human gut.</title>
        <authorList>
            <person name="Sprotte S."/>
            <person name="Brinks E."/>
            <person name="Neve H."/>
            <person name="Franz C.M.A.P."/>
        </authorList>
    </citation>
    <scope>NUCLEOTIDE SEQUENCE</scope>
</reference>
<reference evidence="1" key="1">
    <citation type="submission" date="2023-01" db="EMBL/GenBank/DDBJ databases">
        <authorList>
            <person name="Sprotte S."/>
            <person name="Brinks E."/>
        </authorList>
    </citation>
    <scope>NUCLEOTIDE SEQUENCE</scope>
</reference>
<organism evidence="1">
    <name type="scientific">Enterocloster phage PMBT24</name>
    <dbReference type="NCBI Taxonomy" id="3025413"/>
    <lineage>
        <taxon>Viruses</taxon>
        <taxon>Duplodnaviria</taxon>
        <taxon>Heunggongvirae</taxon>
        <taxon>Uroviricota</taxon>
        <taxon>Caudoviricetes</taxon>
    </lineage>
</organism>
<evidence type="ECO:0000313" key="1">
    <source>
        <dbReference type="EMBL" id="WDQ45480.1"/>
    </source>
</evidence>
<proteinExistence type="predicted"/>
<sequence>MDGYKFVGASTDDVETGFSIRKVKSHWHDY</sequence>
<protein>
    <submittedName>
        <fullName evidence="1">Uncharacterized protein</fullName>
    </submittedName>
</protein>
<name>A0AAT9TRA2_9CAUD</name>
<dbReference type="EMBL" id="OQ326496">
    <property type="protein sequence ID" value="WDQ45480.1"/>
    <property type="molecule type" value="Genomic_DNA"/>
</dbReference>
<accession>A0AAT9TRA2</accession>